<evidence type="ECO:0000313" key="2">
    <source>
        <dbReference type="EMBL" id="BCS01705.1"/>
    </source>
</evidence>
<proteinExistence type="predicted"/>
<feature type="region of interest" description="Disordered" evidence="1">
    <location>
        <begin position="1"/>
        <end position="34"/>
    </location>
</feature>
<evidence type="ECO:0000313" key="3">
    <source>
        <dbReference type="Proteomes" id="UP000661280"/>
    </source>
</evidence>
<dbReference type="KEGG" id="aluc:AKAW2_52046S"/>
<dbReference type="EMBL" id="AP024429">
    <property type="protein sequence ID" value="BCS01705.1"/>
    <property type="molecule type" value="Genomic_DNA"/>
</dbReference>
<dbReference type="AlphaFoldDB" id="A0A7R8A250"/>
<name>A0A7R8A250_ASPKA</name>
<dbReference type="Proteomes" id="UP000661280">
    <property type="component" value="Chromosome 5"/>
</dbReference>
<feature type="compositionally biased region" description="Polar residues" evidence="1">
    <location>
        <begin position="1"/>
        <end position="10"/>
    </location>
</feature>
<dbReference type="RefSeq" id="XP_041545467.1">
    <property type="nucleotide sequence ID" value="XM_041692042.1"/>
</dbReference>
<accession>A0A7R8A250</accession>
<sequence>MQCKNQSTASGIHPQRGRKSKTSQEKGDDPQSMLQWETRRRINNARFHCENVRLIDCLGGSLFFFPLPVCVPESQNSLELPTVVKVMLSRDNEDPLGPSVCRLQRLSLGSLAETLLLLQ</sequence>
<dbReference type="GeneID" id="64963026"/>
<organism evidence="2 3">
    <name type="scientific">Aspergillus kawachii</name>
    <name type="common">White koji mold</name>
    <name type="synonym">Aspergillus awamori var. kawachi</name>
    <dbReference type="NCBI Taxonomy" id="1069201"/>
    <lineage>
        <taxon>Eukaryota</taxon>
        <taxon>Fungi</taxon>
        <taxon>Dikarya</taxon>
        <taxon>Ascomycota</taxon>
        <taxon>Pezizomycotina</taxon>
        <taxon>Eurotiomycetes</taxon>
        <taxon>Eurotiomycetidae</taxon>
        <taxon>Eurotiales</taxon>
        <taxon>Aspergillaceae</taxon>
        <taxon>Aspergillus</taxon>
        <taxon>Aspergillus subgen. Circumdati</taxon>
    </lineage>
</organism>
<evidence type="ECO:0000256" key="1">
    <source>
        <dbReference type="SAM" id="MobiDB-lite"/>
    </source>
</evidence>
<protein>
    <submittedName>
        <fullName evidence="2">Uncharacterized protein</fullName>
    </submittedName>
</protein>
<reference evidence="2" key="2">
    <citation type="submission" date="2021-02" db="EMBL/GenBank/DDBJ databases">
        <title>Aspergillus luchuensis mut. kawachii IFO 4304 genome sequence.</title>
        <authorList>
            <person name="Mori K."/>
            <person name="Kadooka C."/>
            <person name="Goto M."/>
            <person name="Futagami T."/>
        </authorList>
    </citation>
    <scope>NUCLEOTIDE SEQUENCE</scope>
    <source>
        <strain evidence="2">IFO 4308</strain>
    </source>
</reference>
<gene>
    <name evidence="2" type="ORF">AKAW2_52046S</name>
</gene>
<reference evidence="2" key="1">
    <citation type="submission" date="2021-01" db="EMBL/GenBank/DDBJ databases">
        <authorList>
            <consortium name="Aspergillus luchuensis mut. kawachii IFO 4304 genome sequencing consortium"/>
            <person name="Kazuki M."/>
            <person name="Futagami T."/>
        </authorList>
    </citation>
    <scope>NUCLEOTIDE SEQUENCE</scope>
    <source>
        <strain evidence="2">IFO 4308</strain>
    </source>
</reference>
<keyword evidence="3" id="KW-1185">Reference proteome</keyword>